<sequence length="102" mass="11224">MGARAALTGGHLCIDLTNIEMTGAQQQELLQAVQATVVKHLARQFASAKVITISMAPNNGFRPQDEPDQRPDPNRPTEPERPRPDPEPKPDPAPKPQSRRRA</sequence>
<reference evidence="2 3" key="1">
    <citation type="submission" date="2019-07" db="EMBL/GenBank/DDBJ databases">
        <title>Whole genome shotgun sequence of Reyranella soli NBRC 108950.</title>
        <authorList>
            <person name="Hosoyama A."/>
            <person name="Uohara A."/>
            <person name="Ohji S."/>
            <person name="Ichikawa N."/>
        </authorList>
    </citation>
    <scope>NUCLEOTIDE SEQUENCE [LARGE SCALE GENOMIC DNA]</scope>
    <source>
        <strain evidence="2 3">NBRC 108950</strain>
    </source>
</reference>
<protein>
    <submittedName>
        <fullName evidence="2">Uncharacterized protein</fullName>
    </submittedName>
</protein>
<comment type="caution">
    <text evidence="2">The sequence shown here is derived from an EMBL/GenBank/DDBJ whole genome shotgun (WGS) entry which is preliminary data.</text>
</comment>
<dbReference type="EMBL" id="BKAJ01000031">
    <property type="protein sequence ID" value="GEP54661.1"/>
    <property type="molecule type" value="Genomic_DNA"/>
</dbReference>
<feature type="region of interest" description="Disordered" evidence="1">
    <location>
        <begin position="54"/>
        <end position="102"/>
    </location>
</feature>
<evidence type="ECO:0000313" key="3">
    <source>
        <dbReference type="Proteomes" id="UP000321058"/>
    </source>
</evidence>
<dbReference type="RefSeq" id="WP_147148404.1">
    <property type="nucleotide sequence ID" value="NZ_BKAJ01000031.1"/>
</dbReference>
<keyword evidence="3" id="KW-1185">Reference proteome</keyword>
<proteinExistence type="predicted"/>
<dbReference type="AlphaFoldDB" id="A0A512N7L0"/>
<organism evidence="2 3">
    <name type="scientific">Reyranella soli</name>
    <dbReference type="NCBI Taxonomy" id="1230389"/>
    <lineage>
        <taxon>Bacteria</taxon>
        <taxon>Pseudomonadati</taxon>
        <taxon>Pseudomonadota</taxon>
        <taxon>Alphaproteobacteria</taxon>
        <taxon>Hyphomicrobiales</taxon>
        <taxon>Reyranellaceae</taxon>
        <taxon>Reyranella</taxon>
    </lineage>
</organism>
<accession>A0A512N7L0</accession>
<dbReference type="Proteomes" id="UP000321058">
    <property type="component" value="Unassembled WGS sequence"/>
</dbReference>
<evidence type="ECO:0000256" key="1">
    <source>
        <dbReference type="SAM" id="MobiDB-lite"/>
    </source>
</evidence>
<evidence type="ECO:0000313" key="2">
    <source>
        <dbReference type="EMBL" id="GEP54661.1"/>
    </source>
</evidence>
<name>A0A512N7L0_9HYPH</name>
<gene>
    <name evidence="2" type="ORF">RSO01_18270</name>
</gene>
<feature type="compositionally biased region" description="Basic and acidic residues" evidence="1">
    <location>
        <begin position="63"/>
        <end position="92"/>
    </location>
</feature>